<sequence length="45" mass="5149">AYNLISIESYKHPTSTCRNCDQAEIVIPEIPGTECREVCDYMRAQ</sequence>
<dbReference type="EMBL" id="CAJVPY010030791">
    <property type="protein sequence ID" value="CAG8795816.1"/>
    <property type="molecule type" value="Genomic_DNA"/>
</dbReference>
<organism evidence="1 2">
    <name type="scientific">Dentiscutata erythropus</name>
    <dbReference type="NCBI Taxonomy" id="1348616"/>
    <lineage>
        <taxon>Eukaryota</taxon>
        <taxon>Fungi</taxon>
        <taxon>Fungi incertae sedis</taxon>
        <taxon>Mucoromycota</taxon>
        <taxon>Glomeromycotina</taxon>
        <taxon>Glomeromycetes</taxon>
        <taxon>Diversisporales</taxon>
        <taxon>Gigasporaceae</taxon>
        <taxon>Dentiscutata</taxon>
    </lineage>
</organism>
<proteinExistence type="predicted"/>
<gene>
    <name evidence="1" type="ORF">DERYTH_LOCUS22353</name>
</gene>
<dbReference type="Proteomes" id="UP000789405">
    <property type="component" value="Unassembled WGS sequence"/>
</dbReference>
<accession>A0A9N9P871</accession>
<evidence type="ECO:0000313" key="1">
    <source>
        <dbReference type="EMBL" id="CAG8795816.1"/>
    </source>
</evidence>
<reference evidence="1" key="1">
    <citation type="submission" date="2021-06" db="EMBL/GenBank/DDBJ databases">
        <authorList>
            <person name="Kallberg Y."/>
            <person name="Tangrot J."/>
            <person name="Rosling A."/>
        </authorList>
    </citation>
    <scope>NUCLEOTIDE SEQUENCE</scope>
    <source>
        <strain evidence="1">MA453B</strain>
    </source>
</reference>
<comment type="caution">
    <text evidence="1">The sequence shown here is derived from an EMBL/GenBank/DDBJ whole genome shotgun (WGS) entry which is preliminary data.</text>
</comment>
<evidence type="ECO:0000313" key="2">
    <source>
        <dbReference type="Proteomes" id="UP000789405"/>
    </source>
</evidence>
<protein>
    <submittedName>
        <fullName evidence="1">8573_t:CDS:1</fullName>
    </submittedName>
</protein>
<keyword evidence="2" id="KW-1185">Reference proteome</keyword>
<feature type="non-terminal residue" evidence="1">
    <location>
        <position position="1"/>
    </location>
</feature>
<dbReference type="AlphaFoldDB" id="A0A9N9P871"/>
<name>A0A9N9P871_9GLOM</name>